<comment type="caution">
    <text evidence="10">The sequence shown here is derived from an EMBL/GenBank/DDBJ whole genome shotgun (WGS) entry which is preliminary data.</text>
</comment>
<feature type="binding site" evidence="8">
    <location>
        <position position="162"/>
    </location>
    <ligand>
        <name>3-phosphoshikimate</name>
        <dbReference type="ChEBI" id="CHEBI:145989"/>
    </ligand>
</feature>
<dbReference type="InterPro" id="IPR013792">
    <property type="entry name" value="RNA3'P_cycl/enolpyr_Trfase_a/b"/>
</dbReference>
<organism evidence="10 11">
    <name type="scientific">Marine Group I thaumarchaeote SCGC AAA799-P11</name>
    <dbReference type="NCBI Taxonomy" id="1502295"/>
    <lineage>
        <taxon>Archaea</taxon>
        <taxon>Nitrososphaerota</taxon>
        <taxon>Marine Group I</taxon>
    </lineage>
</organism>
<comment type="function">
    <text evidence="8">Catalyzes the transfer of the enolpyruvyl moiety of phosphoenolpyruvate (PEP) to the 5-hydroxyl of shikimate-3-phosphate (S3P) to produce enolpyruvyl shikimate-3-phosphate and inorganic phosphate.</text>
</comment>
<dbReference type="HAMAP" id="MF_00210">
    <property type="entry name" value="EPSP_synth"/>
    <property type="match status" value="1"/>
</dbReference>
<dbReference type="PIRSF" id="PIRSF000505">
    <property type="entry name" value="EPSPS"/>
    <property type="match status" value="1"/>
</dbReference>
<dbReference type="PATRIC" id="fig|1502295.3.peg.426"/>
<proteinExistence type="inferred from homology"/>
<dbReference type="InterPro" id="IPR036968">
    <property type="entry name" value="Enolpyruvate_Tfrase_sf"/>
</dbReference>
<dbReference type="GO" id="GO:0003866">
    <property type="term" value="F:3-phosphoshikimate 1-carboxyvinyltransferase activity"/>
    <property type="evidence" value="ECO:0007669"/>
    <property type="project" value="UniProtKB-UniRule"/>
</dbReference>
<reference evidence="10 11" key="1">
    <citation type="submission" date="2014-06" db="EMBL/GenBank/DDBJ databases">
        <authorList>
            <person name="Ngugi D.K."/>
            <person name="Blom J."/>
            <person name="Alam I."/>
            <person name="Rashid M."/>
            <person name="Baalawi W."/>
            <person name="Zhang G."/>
            <person name="Hikmawan T."/>
            <person name="Guan Y."/>
            <person name="Antunes A."/>
            <person name="Siam R."/>
            <person name="El-Dorry H."/>
            <person name="Bajic V."/>
            <person name="Stingl U."/>
        </authorList>
    </citation>
    <scope>NUCLEOTIDE SEQUENCE [LARGE SCALE GENOMIC DNA]</scope>
    <source>
        <strain evidence="10">SCGC AAA799-P11</strain>
    </source>
</reference>
<dbReference type="EC" id="2.5.1.19" evidence="8"/>
<feature type="binding site" evidence="8">
    <location>
        <position position="90"/>
    </location>
    <ligand>
        <name>phosphoenolpyruvate</name>
        <dbReference type="ChEBI" id="CHEBI:58702"/>
    </ligand>
</feature>
<feature type="binding site" evidence="8">
    <location>
        <position position="20"/>
    </location>
    <ligand>
        <name>3-phosphoshikimate</name>
        <dbReference type="ChEBI" id="CHEBI:145989"/>
    </ligand>
</feature>
<feature type="binding site" evidence="8">
    <location>
        <position position="336"/>
    </location>
    <ligand>
        <name>phosphoenolpyruvate</name>
        <dbReference type="ChEBI" id="CHEBI:58702"/>
    </ligand>
</feature>
<feature type="binding site" evidence="8">
    <location>
        <position position="163"/>
    </location>
    <ligand>
        <name>3-phosphoshikimate</name>
        <dbReference type="ChEBI" id="CHEBI:145989"/>
    </ligand>
</feature>
<keyword evidence="4 8" id="KW-0028">Amino-acid biosynthesis</keyword>
<dbReference type="PANTHER" id="PTHR21090">
    <property type="entry name" value="AROM/DEHYDROQUINATE SYNTHASE"/>
    <property type="match status" value="1"/>
</dbReference>
<feature type="binding site" evidence="8">
    <location>
        <position position="118"/>
    </location>
    <ligand>
        <name>phosphoenolpyruvate</name>
        <dbReference type="ChEBI" id="CHEBI:58702"/>
    </ligand>
</feature>
<evidence type="ECO:0000256" key="1">
    <source>
        <dbReference type="ARBA" id="ARBA00004811"/>
    </source>
</evidence>
<dbReference type="PANTHER" id="PTHR21090:SF5">
    <property type="entry name" value="PENTAFUNCTIONAL AROM POLYPEPTIDE"/>
    <property type="match status" value="1"/>
</dbReference>
<feature type="binding site" evidence="8">
    <location>
        <position position="378"/>
    </location>
    <ligand>
        <name>phosphoenolpyruvate</name>
        <dbReference type="ChEBI" id="CHEBI:58702"/>
    </ligand>
</feature>
<feature type="binding site" evidence="8">
    <location>
        <position position="189"/>
    </location>
    <ligand>
        <name>3-phosphoshikimate</name>
        <dbReference type="ChEBI" id="CHEBI:145989"/>
    </ligand>
</feature>
<dbReference type="GO" id="GO:0009423">
    <property type="term" value="P:chorismate biosynthetic process"/>
    <property type="evidence" value="ECO:0007669"/>
    <property type="project" value="UniProtKB-UniRule"/>
</dbReference>
<name>A0A087S2F2_9ARCH</name>
<evidence type="ECO:0000313" key="11">
    <source>
        <dbReference type="Proteomes" id="UP000029387"/>
    </source>
</evidence>
<feature type="binding site" evidence="8">
    <location>
        <position position="163"/>
    </location>
    <ligand>
        <name>phosphoenolpyruvate</name>
        <dbReference type="ChEBI" id="CHEBI:58702"/>
    </ligand>
</feature>
<comment type="similarity">
    <text evidence="2 8">Belongs to the EPSP synthase family.</text>
</comment>
<keyword evidence="11" id="KW-1185">Reference proteome</keyword>
<feature type="binding site" evidence="8">
    <location>
        <position position="21"/>
    </location>
    <ligand>
        <name>3-phosphoshikimate</name>
        <dbReference type="ChEBI" id="CHEBI:145989"/>
    </ligand>
</feature>
<comment type="subcellular location">
    <subcellularLocation>
        <location evidence="8">Cytoplasm</location>
    </subcellularLocation>
</comment>
<evidence type="ECO:0000256" key="5">
    <source>
        <dbReference type="ARBA" id="ARBA00022679"/>
    </source>
</evidence>
<evidence type="ECO:0000256" key="6">
    <source>
        <dbReference type="ARBA" id="ARBA00023141"/>
    </source>
</evidence>
<evidence type="ECO:0000313" key="10">
    <source>
        <dbReference type="EMBL" id="KFM19906.1"/>
    </source>
</evidence>
<comment type="subunit">
    <text evidence="8">Monomer.</text>
</comment>
<evidence type="ECO:0000256" key="7">
    <source>
        <dbReference type="ARBA" id="ARBA00044633"/>
    </source>
</evidence>
<feature type="domain" description="Enolpyruvate transferase" evidence="9">
    <location>
        <begin position="7"/>
        <end position="412"/>
    </location>
</feature>
<comment type="catalytic activity">
    <reaction evidence="7">
        <text>3-phosphoshikimate + phosphoenolpyruvate = 5-O-(1-carboxyvinyl)-3-phosphoshikimate + phosphate</text>
        <dbReference type="Rhea" id="RHEA:21256"/>
        <dbReference type="ChEBI" id="CHEBI:43474"/>
        <dbReference type="ChEBI" id="CHEBI:57701"/>
        <dbReference type="ChEBI" id="CHEBI:58702"/>
        <dbReference type="ChEBI" id="CHEBI:145989"/>
        <dbReference type="EC" id="2.5.1.19"/>
    </reaction>
    <physiologicalReaction direction="left-to-right" evidence="7">
        <dbReference type="Rhea" id="RHEA:21257"/>
    </physiologicalReaction>
</comment>
<keyword evidence="5 8" id="KW-0808">Transferase</keyword>
<comment type="caution">
    <text evidence="8">Lacks conserved residue(s) required for the propagation of feature annotation.</text>
</comment>
<dbReference type="GO" id="GO:0008652">
    <property type="term" value="P:amino acid biosynthetic process"/>
    <property type="evidence" value="ECO:0007669"/>
    <property type="project" value="UniProtKB-KW"/>
</dbReference>
<feature type="binding site" evidence="8">
    <location>
        <position position="332"/>
    </location>
    <ligand>
        <name>3-phosphoshikimate</name>
        <dbReference type="ChEBI" id="CHEBI:145989"/>
    </ligand>
</feature>
<dbReference type="Gene3D" id="3.65.10.10">
    <property type="entry name" value="Enolpyruvate transferase domain"/>
    <property type="match status" value="2"/>
</dbReference>
<dbReference type="GO" id="GO:0005737">
    <property type="term" value="C:cytoplasm"/>
    <property type="evidence" value="ECO:0007669"/>
    <property type="project" value="UniProtKB-SubCell"/>
</dbReference>
<dbReference type="InterPro" id="IPR001986">
    <property type="entry name" value="Enolpyruvate_Tfrase_dom"/>
</dbReference>
<keyword evidence="3 8" id="KW-0963">Cytoplasm</keyword>
<feature type="binding site" evidence="8">
    <location>
        <position position="305"/>
    </location>
    <ligand>
        <name>3-phosphoshikimate</name>
        <dbReference type="ChEBI" id="CHEBI:145989"/>
    </ligand>
</feature>
<evidence type="ECO:0000256" key="2">
    <source>
        <dbReference type="ARBA" id="ARBA00009948"/>
    </source>
</evidence>
<dbReference type="Pfam" id="PF00275">
    <property type="entry name" value="EPSP_synthase"/>
    <property type="match status" value="1"/>
</dbReference>
<dbReference type="FunFam" id="3.65.10.10:FF:000021">
    <property type="entry name" value="3-phosphoshikimate 1-carboxyvinyltransferase"/>
    <property type="match status" value="1"/>
</dbReference>
<dbReference type="Proteomes" id="UP000029387">
    <property type="component" value="Unassembled WGS sequence"/>
</dbReference>
<dbReference type="EMBL" id="JOSZ01000004">
    <property type="protein sequence ID" value="KFM19906.1"/>
    <property type="molecule type" value="Genomic_DNA"/>
</dbReference>
<evidence type="ECO:0000256" key="4">
    <source>
        <dbReference type="ARBA" id="ARBA00022605"/>
    </source>
</evidence>
<evidence type="ECO:0000256" key="3">
    <source>
        <dbReference type="ARBA" id="ARBA00022490"/>
    </source>
</evidence>
<dbReference type="SUPFAM" id="SSF55205">
    <property type="entry name" value="EPT/RTPC-like"/>
    <property type="match status" value="1"/>
</dbReference>
<dbReference type="InterPro" id="IPR006264">
    <property type="entry name" value="EPSP_synthase"/>
</dbReference>
<feature type="active site" description="Proton acceptor" evidence="8">
    <location>
        <position position="305"/>
    </location>
</feature>
<dbReference type="CDD" id="cd01556">
    <property type="entry name" value="EPSP_synthase"/>
    <property type="match status" value="1"/>
</dbReference>
<dbReference type="GO" id="GO:0009073">
    <property type="term" value="P:aromatic amino acid family biosynthetic process"/>
    <property type="evidence" value="ECO:0007669"/>
    <property type="project" value="UniProtKB-KW"/>
</dbReference>
<sequence length="422" mass="45766">MKCKVEKSKISGEIVCPPNKSYTHRAIFLASLAGNNSKVENVLLSADTIATIEACKKFGAEIETENSSIIVKNPIKFDKIVPEINTENSGTTIRIASGIAGLFTEEITLTGDKSLQKRPMQPLLDALSSIGAQCQSTDGKPPIKIKGKITGGDVTIPGNFSSQFISALLISAPLTENGINLSIKDNLVSKPYLDATIATMRKFGVSVQTLIPYKRYNISPQVYKTASFTVPIDFSSLALLLSAVVLNGDETIIKGNIGNLPQGDEVFIDILEQLGVTVSIDENEIKIKTPEKLKGGRFDLSNSPDLLPPLAILALNSEKPIEIVNVKHARLKETDRIAITSRELTKLGIKVQEKEDGLVLESSGELYGAELNSENDHRLFMAFCIAGMYVGNCVVTDPESVQVSYPNFVEEMNRIGAIIQPE</sequence>
<gene>
    <name evidence="8 10" type="primary">aroA</name>
    <name evidence="10" type="ORF">AAA799P11_00445</name>
</gene>
<comment type="pathway">
    <text evidence="1">Metabolic intermediate biosynthesis; chorismate biosynthesis; chorismate from D-erythrose 4-phosphate and phosphoenolpyruvate: step 6/7.</text>
</comment>
<dbReference type="AlphaFoldDB" id="A0A087S2F2"/>
<dbReference type="NCBIfam" id="TIGR01356">
    <property type="entry name" value="aroA"/>
    <property type="match status" value="1"/>
</dbReference>
<accession>A0A087S2F2</accession>
<evidence type="ECO:0000259" key="9">
    <source>
        <dbReference type="Pfam" id="PF00275"/>
    </source>
</evidence>
<dbReference type="UniPathway" id="UPA00053">
    <property type="reaction ID" value="UER00089"/>
</dbReference>
<feature type="binding site" evidence="8">
    <location>
        <position position="20"/>
    </location>
    <ligand>
        <name>phosphoenolpyruvate</name>
        <dbReference type="ChEBI" id="CHEBI:58702"/>
    </ligand>
</feature>
<feature type="binding site" evidence="8">
    <location>
        <position position="25"/>
    </location>
    <ligand>
        <name>3-phosphoshikimate</name>
        <dbReference type="ChEBI" id="CHEBI:145989"/>
    </ligand>
</feature>
<evidence type="ECO:0000256" key="8">
    <source>
        <dbReference type="HAMAP-Rule" id="MF_00210"/>
    </source>
</evidence>
<feature type="binding site" evidence="8">
    <location>
        <position position="161"/>
    </location>
    <ligand>
        <name>3-phosphoshikimate</name>
        <dbReference type="ChEBI" id="CHEBI:145989"/>
    </ligand>
</feature>
<protein>
    <recommendedName>
        <fullName evidence="8">3-phosphoshikimate 1-carboxyvinyltransferase</fullName>
        <ecNumber evidence="8">2.5.1.19</ecNumber>
    </recommendedName>
    <alternativeName>
        <fullName evidence="8">5-enolpyruvylshikimate-3-phosphate synthase</fullName>
        <shortName evidence="8">EPSP synthase</shortName>
        <shortName evidence="8">EPSPS</shortName>
    </alternativeName>
</protein>
<keyword evidence="6 8" id="KW-0057">Aromatic amino acid biosynthesis</keyword>